<evidence type="ECO:0000313" key="4">
    <source>
        <dbReference type="Proteomes" id="UP001180020"/>
    </source>
</evidence>
<dbReference type="Gene3D" id="2.60.40.150">
    <property type="entry name" value="C2 domain"/>
    <property type="match status" value="1"/>
</dbReference>
<comment type="caution">
    <text evidence="3">The sequence shown here is derived from an EMBL/GenBank/DDBJ whole genome shotgun (WGS) entry which is preliminary data.</text>
</comment>
<name>A0AAV9CL35_ACOCL</name>
<dbReference type="InterPro" id="IPR035892">
    <property type="entry name" value="C2_domain_sf"/>
</dbReference>
<protein>
    <recommendedName>
        <fullName evidence="2">C2 domain-containing protein</fullName>
    </recommendedName>
</protein>
<accession>A0AAV9CL35</accession>
<dbReference type="SUPFAM" id="SSF49562">
    <property type="entry name" value="C2 domain (Calcium/lipid-binding domain, CaLB)"/>
    <property type="match status" value="1"/>
</dbReference>
<dbReference type="EMBL" id="JAUJYO010000018">
    <property type="protein sequence ID" value="KAK1289054.1"/>
    <property type="molecule type" value="Genomic_DNA"/>
</dbReference>
<dbReference type="CDD" id="cd04051">
    <property type="entry name" value="C2_SRC2_like"/>
    <property type="match status" value="1"/>
</dbReference>
<dbReference type="InterPro" id="IPR000008">
    <property type="entry name" value="C2_dom"/>
</dbReference>
<dbReference type="GO" id="GO:0006952">
    <property type="term" value="P:defense response"/>
    <property type="evidence" value="ECO:0007669"/>
    <property type="project" value="InterPro"/>
</dbReference>
<evidence type="ECO:0000256" key="1">
    <source>
        <dbReference type="SAM" id="MobiDB-lite"/>
    </source>
</evidence>
<reference evidence="3" key="1">
    <citation type="journal article" date="2023" name="Nat. Commun.">
        <title>Diploid and tetraploid genomes of Acorus and the evolution of monocots.</title>
        <authorList>
            <person name="Ma L."/>
            <person name="Liu K.W."/>
            <person name="Li Z."/>
            <person name="Hsiao Y.Y."/>
            <person name="Qi Y."/>
            <person name="Fu T."/>
            <person name="Tang G.D."/>
            <person name="Zhang D."/>
            <person name="Sun W.H."/>
            <person name="Liu D.K."/>
            <person name="Li Y."/>
            <person name="Chen G.Z."/>
            <person name="Liu X.D."/>
            <person name="Liao X.Y."/>
            <person name="Jiang Y.T."/>
            <person name="Yu X."/>
            <person name="Hao Y."/>
            <person name="Huang J."/>
            <person name="Zhao X.W."/>
            <person name="Ke S."/>
            <person name="Chen Y.Y."/>
            <person name="Wu W.L."/>
            <person name="Hsu J.L."/>
            <person name="Lin Y.F."/>
            <person name="Huang M.D."/>
            <person name="Li C.Y."/>
            <person name="Huang L."/>
            <person name="Wang Z.W."/>
            <person name="Zhao X."/>
            <person name="Zhong W.Y."/>
            <person name="Peng D.H."/>
            <person name="Ahmad S."/>
            <person name="Lan S."/>
            <person name="Zhang J.S."/>
            <person name="Tsai W.C."/>
            <person name="Van de Peer Y."/>
            <person name="Liu Z.J."/>
        </authorList>
    </citation>
    <scope>NUCLEOTIDE SEQUENCE</scope>
    <source>
        <strain evidence="3">CP</strain>
    </source>
</reference>
<dbReference type="PROSITE" id="PS50004">
    <property type="entry name" value="C2"/>
    <property type="match status" value="1"/>
</dbReference>
<dbReference type="PANTHER" id="PTHR32246:SF20">
    <property type="entry name" value="CALCIUM-DEPENDENT LIPID-BINDING (CALB DOMAIN) FAMILY PROTEIN"/>
    <property type="match status" value="1"/>
</dbReference>
<feature type="region of interest" description="Disordered" evidence="1">
    <location>
        <begin position="116"/>
        <end position="175"/>
    </location>
</feature>
<gene>
    <name evidence="3" type="ORF">QJS10_CPB18g01617</name>
</gene>
<feature type="domain" description="C2" evidence="2">
    <location>
        <begin position="1"/>
        <end position="111"/>
    </location>
</feature>
<reference evidence="3" key="2">
    <citation type="submission" date="2023-06" db="EMBL/GenBank/DDBJ databases">
        <authorList>
            <person name="Ma L."/>
            <person name="Liu K.-W."/>
            <person name="Li Z."/>
            <person name="Hsiao Y.-Y."/>
            <person name="Qi Y."/>
            <person name="Fu T."/>
            <person name="Tang G."/>
            <person name="Zhang D."/>
            <person name="Sun W.-H."/>
            <person name="Liu D.-K."/>
            <person name="Li Y."/>
            <person name="Chen G.-Z."/>
            <person name="Liu X.-D."/>
            <person name="Liao X.-Y."/>
            <person name="Jiang Y.-T."/>
            <person name="Yu X."/>
            <person name="Hao Y."/>
            <person name="Huang J."/>
            <person name="Zhao X.-W."/>
            <person name="Ke S."/>
            <person name="Chen Y.-Y."/>
            <person name="Wu W.-L."/>
            <person name="Hsu J.-L."/>
            <person name="Lin Y.-F."/>
            <person name="Huang M.-D."/>
            <person name="Li C.-Y."/>
            <person name="Huang L."/>
            <person name="Wang Z.-W."/>
            <person name="Zhao X."/>
            <person name="Zhong W.-Y."/>
            <person name="Peng D.-H."/>
            <person name="Ahmad S."/>
            <person name="Lan S."/>
            <person name="Zhang J.-S."/>
            <person name="Tsai W.-C."/>
            <person name="Van De Peer Y."/>
            <person name="Liu Z.-J."/>
        </authorList>
    </citation>
    <scope>NUCLEOTIDE SEQUENCE</scope>
    <source>
        <strain evidence="3">CP</strain>
        <tissue evidence="3">Leaves</tissue>
    </source>
</reference>
<evidence type="ECO:0000259" key="2">
    <source>
        <dbReference type="PROSITE" id="PS50004"/>
    </source>
</evidence>
<dbReference type="Pfam" id="PF00168">
    <property type="entry name" value="C2"/>
    <property type="match status" value="1"/>
</dbReference>
<evidence type="ECO:0000313" key="3">
    <source>
        <dbReference type="EMBL" id="KAK1289054.1"/>
    </source>
</evidence>
<dbReference type="Proteomes" id="UP001180020">
    <property type="component" value="Unassembled WGS sequence"/>
</dbReference>
<feature type="compositionally biased region" description="Pro residues" evidence="1">
    <location>
        <begin position="196"/>
        <end position="223"/>
    </location>
</feature>
<dbReference type="AlphaFoldDB" id="A0AAV9CL35"/>
<feature type="compositionally biased region" description="Basic residues" evidence="1">
    <location>
        <begin position="116"/>
        <end position="125"/>
    </location>
</feature>
<organism evidence="3 4">
    <name type="scientific">Acorus calamus</name>
    <name type="common">Sweet flag</name>
    <dbReference type="NCBI Taxonomy" id="4465"/>
    <lineage>
        <taxon>Eukaryota</taxon>
        <taxon>Viridiplantae</taxon>
        <taxon>Streptophyta</taxon>
        <taxon>Embryophyta</taxon>
        <taxon>Tracheophyta</taxon>
        <taxon>Spermatophyta</taxon>
        <taxon>Magnoliopsida</taxon>
        <taxon>Liliopsida</taxon>
        <taxon>Acoraceae</taxon>
        <taxon>Acorus</taxon>
    </lineage>
</organism>
<feature type="region of interest" description="Disordered" evidence="1">
    <location>
        <begin position="196"/>
        <end position="240"/>
    </location>
</feature>
<proteinExistence type="predicted"/>
<keyword evidence="4" id="KW-1185">Reference proteome</keyword>
<dbReference type="SMART" id="SM00239">
    <property type="entry name" value="C2"/>
    <property type="match status" value="1"/>
</dbReference>
<sequence length="301" mass="31854">MGSRYEVEVTIVSAKDLKNVNWRHGDLKPYAFVWVDPASKCSTKADVDGDANPVWDEKLVLPLPPDRRIDDFVLSIDVVHAMAAEDVKPLIGSARIPLKEVLDEVGIGGRAVRSLKLKRPSGRPHGRLEAKISVREPSRYAPPPDPYAAPVSTRDPYASGRSYGGPSSRDPYASGGSYGGGPYGYAPPPPYGQPPVGYPYNSPPPPMYGQPPPPVYGQPPPPMYGQAPPTAAYGASAPPAEGKSKFGMGTGLAVGAVAGVLGGVALVEGVDYVEDKIADDVADRVEDDYGYDDGGFGDDDF</sequence>
<dbReference type="InterPro" id="IPR044750">
    <property type="entry name" value="C2_SRC2/BAP"/>
</dbReference>
<dbReference type="PANTHER" id="PTHR32246">
    <property type="entry name" value="INGRESSION PROTEIN FIC1"/>
    <property type="match status" value="1"/>
</dbReference>
<feature type="compositionally biased region" description="Basic and acidic residues" evidence="1">
    <location>
        <begin position="126"/>
        <end position="138"/>
    </location>
</feature>